<dbReference type="InterPro" id="IPR036388">
    <property type="entry name" value="WH-like_DNA-bd_sf"/>
</dbReference>
<organism evidence="8 9">
    <name type="scientific">Actinoallomurus bryophytorum</name>
    <dbReference type="NCBI Taxonomy" id="1490222"/>
    <lineage>
        <taxon>Bacteria</taxon>
        <taxon>Bacillati</taxon>
        <taxon>Actinomycetota</taxon>
        <taxon>Actinomycetes</taxon>
        <taxon>Streptosporangiales</taxon>
        <taxon>Thermomonosporaceae</taxon>
        <taxon>Actinoallomurus</taxon>
    </lineage>
</organism>
<keyword evidence="2" id="KW-0805">Transcription regulation</keyword>
<feature type="domain" description="RNA polymerase sigma-70 region 2" evidence="6">
    <location>
        <begin position="28"/>
        <end position="94"/>
    </location>
</feature>
<dbReference type="OrthoDB" id="9784272at2"/>
<keyword evidence="9" id="KW-1185">Reference proteome</keyword>
<evidence type="ECO:0000259" key="6">
    <source>
        <dbReference type="Pfam" id="PF04542"/>
    </source>
</evidence>
<dbReference type="InterPro" id="IPR007627">
    <property type="entry name" value="RNA_pol_sigma70_r2"/>
</dbReference>
<evidence type="ECO:0000256" key="1">
    <source>
        <dbReference type="ARBA" id="ARBA00010641"/>
    </source>
</evidence>
<evidence type="ECO:0000313" key="8">
    <source>
        <dbReference type="EMBL" id="TQL99312.1"/>
    </source>
</evidence>
<sequence>MIGLEDGLNLEELMERVACGDREAFERMYAAVSGPVYGLVTHVLRDRAQCEKVTQEVLVELWQTAPRYEASHGSVLAWVMSCTHRRAVDRKRADRGDHTGADGSATSRRLGQGTGEGDKRTEHQQVRDGWDTLTEIQREAVTLTYYAGHTYPQAAAHLHTSHDAIKTSLHDALVHLATARTPDEDMSPLA</sequence>
<dbReference type="PANTHER" id="PTHR43133">
    <property type="entry name" value="RNA POLYMERASE ECF-TYPE SIGMA FACTO"/>
    <property type="match status" value="1"/>
</dbReference>
<dbReference type="NCBIfam" id="TIGR02937">
    <property type="entry name" value="sigma70-ECF"/>
    <property type="match status" value="1"/>
</dbReference>
<dbReference type="CDD" id="cd06171">
    <property type="entry name" value="Sigma70_r4"/>
    <property type="match status" value="1"/>
</dbReference>
<protein>
    <submittedName>
        <fullName evidence="8">RNA polymerase sigma-70 factor (ECF subfamily)</fullName>
    </submittedName>
</protein>
<dbReference type="GO" id="GO:0016987">
    <property type="term" value="F:sigma factor activity"/>
    <property type="evidence" value="ECO:0007669"/>
    <property type="project" value="UniProtKB-KW"/>
</dbReference>
<name>A0A543CQD4_9ACTN</name>
<dbReference type="InterPro" id="IPR013249">
    <property type="entry name" value="RNA_pol_sigma70_r4_t2"/>
</dbReference>
<dbReference type="Pfam" id="PF08281">
    <property type="entry name" value="Sigma70_r4_2"/>
    <property type="match status" value="1"/>
</dbReference>
<dbReference type="InterPro" id="IPR013325">
    <property type="entry name" value="RNA_pol_sigma_r2"/>
</dbReference>
<dbReference type="InterPro" id="IPR014284">
    <property type="entry name" value="RNA_pol_sigma-70_dom"/>
</dbReference>
<dbReference type="Gene3D" id="1.10.1740.10">
    <property type="match status" value="1"/>
</dbReference>
<evidence type="ECO:0000313" key="9">
    <source>
        <dbReference type="Proteomes" id="UP000316096"/>
    </source>
</evidence>
<dbReference type="SUPFAM" id="SSF88659">
    <property type="entry name" value="Sigma3 and sigma4 domains of RNA polymerase sigma factors"/>
    <property type="match status" value="1"/>
</dbReference>
<evidence type="ECO:0000256" key="4">
    <source>
        <dbReference type="ARBA" id="ARBA00023163"/>
    </source>
</evidence>
<comment type="caution">
    <text evidence="8">The sequence shown here is derived from an EMBL/GenBank/DDBJ whole genome shotgun (WGS) entry which is preliminary data.</text>
</comment>
<feature type="region of interest" description="Disordered" evidence="5">
    <location>
        <begin position="89"/>
        <end position="129"/>
    </location>
</feature>
<proteinExistence type="inferred from homology"/>
<keyword evidence="4" id="KW-0804">Transcription</keyword>
<dbReference type="AlphaFoldDB" id="A0A543CQD4"/>
<feature type="domain" description="RNA polymerase sigma factor 70 region 4 type 2" evidence="7">
    <location>
        <begin position="131"/>
        <end position="176"/>
    </location>
</feature>
<dbReference type="EMBL" id="VFOZ01000001">
    <property type="protein sequence ID" value="TQL99312.1"/>
    <property type="molecule type" value="Genomic_DNA"/>
</dbReference>
<comment type="similarity">
    <text evidence="1">Belongs to the sigma-70 factor family. ECF subfamily.</text>
</comment>
<evidence type="ECO:0000256" key="3">
    <source>
        <dbReference type="ARBA" id="ARBA00023082"/>
    </source>
</evidence>
<dbReference type="RefSeq" id="WP_141958017.1">
    <property type="nucleotide sequence ID" value="NZ_VFOZ01000001.1"/>
</dbReference>
<dbReference type="InterPro" id="IPR039425">
    <property type="entry name" value="RNA_pol_sigma-70-like"/>
</dbReference>
<dbReference type="SUPFAM" id="SSF88946">
    <property type="entry name" value="Sigma2 domain of RNA polymerase sigma factors"/>
    <property type="match status" value="1"/>
</dbReference>
<reference evidence="8 9" key="1">
    <citation type="submission" date="2019-06" db="EMBL/GenBank/DDBJ databases">
        <title>Sequencing the genomes of 1000 actinobacteria strains.</title>
        <authorList>
            <person name="Klenk H.-P."/>
        </authorList>
    </citation>
    <scope>NUCLEOTIDE SEQUENCE [LARGE SCALE GENOMIC DNA]</scope>
    <source>
        <strain evidence="8 9">DSM 102200</strain>
    </source>
</reference>
<evidence type="ECO:0000256" key="5">
    <source>
        <dbReference type="SAM" id="MobiDB-lite"/>
    </source>
</evidence>
<dbReference type="Gene3D" id="1.10.10.10">
    <property type="entry name" value="Winged helix-like DNA-binding domain superfamily/Winged helix DNA-binding domain"/>
    <property type="match status" value="1"/>
</dbReference>
<accession>A0A543CQD4</accession>
<gene>
    <name evidence="8" type="ORF">FB559_4980</name>
</gene>
<dbReference type="InterPro" id="IPR013324">
    <property type="entry name" value="RNA_pol_sigma_r3/r4-like"/>
</dbReference>
<keyword evidence="3" id="KW-0731">Sigma factor</keyword>
<feature type="compositionally biased region" description="Basic and acidic residues" evidence="5">
    <location>
        <begin position="116"/>
        <end position="129"/>
    </location>
</feature>
<evidence type="ECO:0000256" key="2">
    <source>
        <dbReference type="ARBA" id="ARBA00023015"/>
    </source>
</evidence>
<dbReference type="GO" id="GO:0006352">
    <property type="term" value="P:DNA-templated transcription initiation"/>
    <property type="evidence" value="ECO:0007669"/>
    <property type="project" value="InterPro"/>
</dbReference>
<dbReference type="Pfam" id="PF04542">
    <property type="entry name" value="Sigma70_r2"/>
    <property type="match status" value="1"/>
</dbReference>
<feature type="compositionally biased region" description="Basic and acidic residues" evidence="5">
    <location>
        <begin position="90"/>
        <end position="100"/>
    </location>
</feature>
<dbReference type="Proteomes" id="UP000316096">
    <property type="component" value="Unassembled WGS sequence"/>
</dbReference>
<dbReference type="GO" id="GO:0003677">
    <property type="term" value="F:DNA binding"/>
    <property type="evidence" value="ECO:0007669"/>
    <property type="project" value="InterPro"/>
</dbReference>
<dbReference type="PANTHER" id="PTHR43133:SF66">
    <property type="entry name" value="ECF RNA POLYMERASE SIGMA FACTOR SIGK"/>
    <property type="match status" value="1"/>
</dbReference>
<evidence type="ECO:0000259" key="7">
    <source>
        <dbReference type="Pfam" id="PF08281"/>
    </source>
</evidence>